<dbReference type="PANTHER" id="PTHR46890">
    <property type="entry name" value="NON-LTR RETROLELEMENT REVERSE TRANSCRIPTASE-LIKE PROTEIN-RELATED"/>
    <property type="match status" value="1"/>
</dbReference>
<dbReference type="AlphaFoldDB" id="A0A445FIV5"/>
<accession>A0A445FIV5</accession>
<sequence>MVHIGRFQQYQNIDIYQKRALWDIVCQMKNSNPGGIWCILGDFNNIRTPLERMDACQRGVDDRNIKEFNDWIVDLEVEEMSCVGRKFTWYRPNGSAKRLLGKKSVKGMGGFVLKEKIKRLKERLKVWNKEQFGDTLKKLRSIEADLNKLEADTIDRQLSPQELLARKKLQEDLWLAAQSHESLLRNNSMKGVMIDGSWVDDPGRVKEAVRLFFSQRFEEIERVRPKLDGIRFQSIGQQQNDMLTGRFHEDEIKMVVWDCGSEKSSGPDGLNFKFIKEFWQVIKSDVVRFLEEFYVNGIFPKGCNASFIALIPKVADPQNLNEYRPISLIGCMYKIVAKILAKRLKKVLPAIIDERQTTFIRGRHLLHSVLIANEAVEEAKRCQKPCMVFKVDYEKAYDSVSWNFLIYMLRRLGFCPKWIKWVEGCLKSASISVLVKLVYVKNLPENITQDRLKELSEHHGKITKVVLPSAKTGQEKSRFGFVHFAERSSAMKALKNAEKYEIDGQTLECSLAKPQANSHKPAVLPAYPPHLGYGGMIGSAIGAGFGTAGFAQVALRLMDLCCPHPVEKQVNMIFNLWIKGNSQGFNSLLQCQYPDMGGVVAVAQVVGNAVMIITAIVDMAAIIPTNLGFKELGNGAIALEA</sequence>
<dbReference type="CDD" id="cd01650">
    <property type="entry name" value="RT_nLTR_like"/>
    <property type="match status" value="1"/>
</dbReference>
<dbReference type="Pfam" id="PF00078">
    <property type="entry name" value="RVT_1"/>
    <property type="match status" value="1"/>
</dbReference>
<gene>
    <name evidence="3" type="ORF">D0Y65_051983</name>
</gene>
<comment type="caution">
    <text evidence="3">The sequence shown here is derived from an EMBL/GenBank/DDBJ whole genome shotgun (WGS) entry which is preliminary data.</text>
</comment>
<dbReference type="InterPro" id="IPR035979">
    <property type="entry name" value="RBD_domain_sf"/>
</dbReference>
<proteinExistence type="predicted"/>
<dbReference type="InterPro" id="IPR012677">
    <property type="entry name" value="Nucleotide-bd_a/b_plait_sf"/>
</dbReference>
<dbReference type="PROSITE" id="PS50102">
    <property type="entry name" value="RRM"/>
    <property type="match status" value="1"/>
</dbReference>
<dbReference type="SUPFAM" id="SSF54928">
    <property type="entry name" value="RNA-binding domain, RBD"/>
    <property type="match status" value="1"/>
</dbReference>
<dbReference type="PANTHER" id="PTHR46890:SF48">
    <property type="entry name" value="RNA-DIRECTED DNA POLYMERASE"/>
    <property type="match status" value="1"/>
</dbReference>
<protein>
    <submittedName>
        <fullName evidence="3">Heterogeneous nuclear ribonucleoprotein Q</fullName>
    </submittedName>
</protein>
<dbReference type="InterPro" id="IPR000504">
    <property type="entry name" value="RRM_dom"/>
</dbReference>
<dbReference type="Proteomes" id="UP000289340">
    <property type="component" value="Chromosome 19"/>
</dbReference>
<dbReference type="GO" id="GO:1990904">
    <property type="term" value="C:ribonucleoprotein complex"/>
    <property type="evidence" value="ECO:0007669"/>
    <property type="project" value="UniProtKB-KW"/>
</dbReference>
<keyword evidence="3" id="KW-0687">Ribonucleoprotein</keyword>
<evidence type="ECO:0000313" key="4">
    <source>
        <dbReference type="Proteomes" id="UP000289340"/>
    </source>
</evidence>
<keyword evidence="1" id="KW-0694">RNA-binding</keyword>
<evidence type="ECO:0000259" key="2">
    <source>
        <dbReference type="PROSITE" id="PS50102"/>
    </source>
</evidence>
<dbReference type="Pfam" id="PF00076">
    <property type="entry name" value="RRM_1"/>
    <property type="match status" value="1"/>
</dbReference>
<evidence type="ECO:0000256" key="1">
    <source>
        <dbReference type="PROSITE-ProRule" id="PRU00176"/>
    </source>
</evidence>
<evidence type="ECO:0000313" key="3">
    <source>
        <dbReference type="EMBL" id="RZB48747.1"/>
    </source>
</evidence>
<dbReference type="SMART" id="SM00360">
    <property type="entry name" value="RRM"/>
    <property type="match status" value="1"/>
</dbReference>
<dbReference type="EMBL" id="QZWG01000019">
    <property type="protein sequence ID" value="RZB48747.1"/>
    <property type="molecule type" value="Genomic_DNA"/>
</dbReference>
<dbReference type="Gene3D" id="3.30.70.330">
    <property type="match status" value="1"/>
</dbReference>
<name>A0A445FIV5_GLYSO</name>
<feature type="domain" description="RRM" evidence="2">
    <location>
        <begin position="436"/>
        <end position="514"/>
    </location>
</feature>
<dbReference type="GO" id="GO:0003723">
    <property type="term" value="F:RNA binding"/>
    <property type="evidence" value="ECO:0007669"/>
    <property type="project" value="UniProtKB-UniRule"/>
</dbReference>
<keyword evidence="4" id="KW-1185">Reference proteome</keyword>
<reference evidence="3 4" key="1">
    <citation type="submission" date="2018-09" db="EMBL/GenBank/DDBJ databases">
        <title>A high-quality reference genome of wild soybean provides a powerful tool to mine soybean genomes.</title>
        <authorList>
            <person name="Xie M."/>
            <person name="Chung C.Y.L."/>
            <person name="Li M.-W."/>
            <person name="Wong F.-L."/>
            <person name="Chan T.-F."/>
            <person name="Lam H.-M."/>
        </authorList>
    </citation>
    <scope>NUCLEOTIDE SEQUENCE [LARGE SCALE GENOMIC DNA]</scope>
    <source>
        <strain evidence="4">cv. W05</strain>
        <tissue evidence="3">Hypocotyl of etiolated seedlings</tissue>
    </source>
</reference>
<dbReference type="InterPro" id="IPR000477">
    <property type="entry name" value="RT_dom"/>
</dbReference>
<dbReference type="InterPro" id="IPR052343">
    <property type="entry name" value="Retrotransposon-Effector_Assoc"/>
</dbReference>
<organism evidence="3 4">
    <name type="scientific">Glycine soja</name>
    <name type="common">Wild soybean</name>
    <dbReference type="NCBI Taxonomy" id="3848"/>
    <lineage>
        <taxon>Eukaryota</taxon>
        <taxon>Viridiplantae</taxon>
        <taxon>Streptophyta</taxon>
        <taxon>Embryophyta</taxon>
        <taxon>Tracheophyta</taxon>
        <taxon>Spermatophyta</taxon>
        <taxon>Magnoliopsida</taxon>
        <taxon>eudicotyledons</taxon>
        <taxon>Gunneridae</taxon>
        <taxon>Pentapetalae</taxon>
        <taxon>rosids</taxon>
        <taxon>fabids</taxon>
        <taxon>Fabales</taxon>
        <taxon>Fabaceae</taxon>
        <taxon>Papilionoideae</taxon>
        <taxon>50 kb inversion clade</taxon>
        <taxon>NPAAA clade</taxon>
        <taxon>indigoferoid/millettioid clade</taxon>
        <taxon>Phaseoleae</taxon>
        <taxon>Glycine</taxon>
        <taxon>Glycine subgen. Soja</taxon>
    </lineage>
</organism>